<name>A0AAW1H0N0_SAPOF</name>
<evidence type="ECO:0000256" key="2">
    <source>
        <dbReference type="SAM" id="SignalP"/>
    </source>
</evidence>
<dbReference type="PANTHER" id="PTHR31731">
    <property type="match status" value="1"/>
</dbReference>
<dbReference type="SUPFAM" id="SSF47699">
    <property type="entry name" value="Bifunctional inhibitor/lipid-transfer protein/seed storage 2S albumin"/>
    <property type="match status" value="1"/>
</dbReference>
<protein>
    <recommendedName>
        <fullName evidence="3">Bifunctional inhibitor/plant lipid transfer protein/seed storage helical domain-containing protein</fullName>
    </recommendedName>
</protein>
<evidence type="ECO:0000256" key="1">
    <source>
        <dbReference type="SAM" id="MobiDB-lite"/>
    </source>
</evidence>
<dbReference type="PROSITE" id="PS51257">
    <property type="entry name" value="PROKAR_LIPOPROTEIN"/>
    <property type="match status" value="1"/>
</dbReference>
<dbReference type="InterPro" id="IPR036312">
    <property type="entry name" value="Bifun_inhib/LTP/seed_sf"/>
</dbReference>
<dbReference type="SMART" id="SM00499">
    <property type="entry name" value="AAI"/>
    <property type="match status" value="1"/>
</dbReference>
<dbReference type="AlphaFoldDB" id="A0AAW1H0N0"/>
<dbReference type="Gene3D" id="1.10.110.10">
    <property type="entry name" value="Plant lipid-transfer and hydrophobic proteins"/>
    <property type="match status" value="1"/>
</dbReference>
<keyword evidence="5" id="KW-1185">Reference proteome</keyword>
<dbReference type="EMBL" id="JBDFQZ010000013">
    <property type="protein sequence ID" value="KAK9668337.1"/>
    <property type="molecule type" value="Genomic_DNA"/>
</dbReference>
<feature type="chain" id="PRO_5044002112" description="Bifunctional inhibitor/plant lipid transfer protein/seed storage helical domain-containing protein" evidence="2">
    <location>
        <begin position="25"/>
        <end position="144"/>
    </location>
</feature>
<proteinExistence type="predicted"/>
<reference evidence="4" key="1">
    <citation type="submission" date="2024-03" db="EMBL/GenBank/DDBJ databases">
        <title>WGS assembly of Saponaria officinalis var. Norfolk2.</title>
        <authorList>
            <person name="Jenkins J."/>
            <person name="Shu S."/>
            <person name="Grimwood J."/>
            <person name="Barry K."/>
            <person name="Goodstein D."/>
            <person name="Schmutz J."/>
            <person name="Leebens-Mack J."/>
            <person name="Osbourn A."/>
        </authorList>
    </citation>
    <scope>NUCLEOTIDE SEQUENCE [LARGE SCALE GENOMIC DNA]</scope>
    <source>
        <strain evidence="4">JIC</strain>
    </source>
</reference>
<accession>A0AAW1H0N0</accession>
<dbReference type="InterPro" id="IPR027923">
    <property type="entry name" value="Hydrophob_seed_dom"/>
</dbReference>
<evidence type="ECO:0000259" key="3">
    <source>
        <dbReference type="SMART" id="SM00499"/>
    </source>
</evidence>
<evidence type="ECO:0000313" key="5">
    <source>
        <dbReference type="Proteomes" id="UP001443914"/>
    </source>
</evidence>
<organism evidence="4 5">
    <name type="scientific">Saponaria officinalis</name>
    <name type="common">Common soapwort</name>
    <name type="synonym">Lychnis saponaria</name>
    <dbReference type="NCBI Taxonomy" id="3572"/>
    <lineage>
        <taxon>Eukaryota</taxon>
        <taxon>Viridiplantae</taxon>
        <taxon>Streptophyta</taxon>
        <taxon>Embryophyta</taxon>
        <taxon>Tracheophyta</taxon>
        <taxon>Spermatophyta</taxon>
        <taxon>Magnoliopsida</taxon>
        <taxon>eudicotyledons</taxon>
        <taxon>Gunneridae</taxon>
        <taxon>Pentapetalae</taxon>
        <taxon>Caryophyllales</taxon>
        <taxon>Caryophyllaceae</taxon>
        <taxon>Caryophylleae</taxon>
        <taxon>Saponaria</taxon>
    </lineage>
</organism>
<feature type="compositionally biased region" description="Pro residues" evidence="1">
    <location>
        <begin position="36"/>
        <end position="46"/>
    </location>
</feature>
<dbReference type="CDD" id="cd01958">
    <property type="entry name" value="HPS_like"/>
    <property type="match status" value="1"/>
</dbReference>
<sequence>MANFTKTLVMLLALNLVIVTLVSACGNSCGSGTTPKPKPNPTPYGPTPSGGSGGNPSTGNCPKDALKLGVCANVLNLLKLKVGNPPNGNECCPLVQGLIDADAAVCLCTNIKLGLLGLNLNIPVDLSLLVNYYGRTLPRGFQCF</sequence>
<comment type="caution">
    <text evidence="4">The sequence shown here is derived from an EMBL/GenBank/DDBJ whole genome shotgun (WGS) entry which is preliminary data.</text>
</comment>
<gene>
    <name evidence="4" type="ORF">RND81_13G053000</name>
</gene>
<dbReference type="Proteomes" id="UP001443914">
    <property type="component" value="Unassembled WGS sequence"/>
</dbReference>
<feature type="domain" description="Bifunctional inhibitor/plant lipid transfer protein/seed storage helical" evidence="3">
    <location>
        <begin position="61"/>
        <end position="143"/>
    </location>
</feature>
<feature type="region of interest" description="Disordered" evidence="1">
    <location>
        <begin position="30"/>
        <end position="60"/>
    </location>
</feature>
<feature type="signal peptide" evidence="2">
    <location>
        <begin position="1"/>
        <end position="24"/>
    </location>
</feature>
<dbReference type="InterPro" id="IPR016140">
    <property type="entry name" value="Bifunc_inhib/LTP/seed_store"/>
</dbReference>
<keyword evidence="2" id="KW-0732">Signal</keyword>
<evidence type="ECO:0000313" key="4">
    <source>
        <dbReference type="EMBL" id="KAK9668337.1"/>
    </source>
</evidence>
<dbReference type="Pfam" id="PF14547">
    <property type="entry name" value="Hydrophob_seed"/>
    <property type="match status" value="1"/>
</dbReference>
<dbReference type="InterPro" id="IPR051636">
    <property type="entry name" value="Plant_LTP/defense-related"/>
</dbReference>